<keyword evidence="4" id="KW-1185">Reference proteome</keyword>
<evidence type="ECO:0000256" key="1">
    <source>
        <dbReference type="ARBA" id="ARBA00023125"/>
    </source>
</evidence>
<dbReference type="InterPro" id="IPR010982">
    <property type="entry name" value="Lambda_DNA-bd_dom_sf"/>
</dbReference>
<dbReference type="HOGENOM" id="CLU_140230_3_1_6"/>
<dbReference type="OrthoDB" id="9793869at2"/>
<evidence type="ECO:0000259" key="2">
    <source>
        <dbReference type="PROSITE" id="PS50943"/>
    </source>
</evidence>
<evidence type="ECO:0000313" key="3">
    <source>
        <dbReference type="EMBL" id="BAP56885.1"/>
    </source>
</evidence>
<gene>
    <name evidence="3" type="ORF">THII_2588</name>
</gene>
<dbReference type="SUPFAM" id="SSF47413">
    <property type="entry name" value="lambda repressor-like DNA-binding domains"/>
    <property type="match status" value="1"/>
</dbReference>
<dbReference type="Gene3D" id="1.10.260.40">
    <property type="entry name" value="lambda repressor-like DNA-binding domains"/>
    <property type="match status" value="1"/>
</dbReference>
<dbReference type="CDD" id="cd00093">
    <property type="entry name" value="HTH_XRE"/>
    <property type="match status" value="1"/>
</dbReference>
<organism evidence="3 4">
    <name type="scientific">Thioploca ingrica</name>
    <dbReference type="NCBI Taxonomy" id="40754"/>
    <lineage>
        <taxon>Bacteria</taxon>
        <taxon>Pseudomonadati</taxon>
        <taxon>Pseudomonadota</taxon>
        <taxon>Gammaproteobacteria</taxon>
        <taxon>Thiotrichales</taxon>
        <taxon>Thiotrichaceae</taxon>
        <taxon>Thioploca</taxon>
    </lineage>
</organism>
<dbReference type="PANTHER" id="PTHR36924:SF1">
    <property type="entry name" value="ANTITOXIN HIGA-1"/>
    <property type="match status" value="1"/>
</dbReference>
<dbReference type="STRING" id="40754.THII_2588"/>
<sequence length="103" mass="11863">MMIPKNRPTHPGKFIQEDILNECHLSQAQLSIALGVSRHIINQLVNEKRQMTADMALRLGRFTQTSPELWLNLQQAVDLWEASHSPNAEKIIQIKPFRSEFSE</sequence>
<dbReference type="GO" id="GO:0003677">
    <property type="term" value="F:DNA binding"/>
    <property type="evidence" value="ECO:0007669"/>
    <property type="project" value="UniProtKB-KW"/>
</dbReference>
<name>A0A090ANF1_9GAMM</name>
<dbReference type="InterPro" id="IPR001387">
    <property type="entry name" value="Cro/C1-type_HTH"/>
</dbReference>
<dbReference type="EMBL" id="AP014633">
    <property type="protein sequence ID" value="BAP56885.1"/>
    <property type="molecule type" value="Genomic_DNA"/>
</dbReference>
<dbReference type="AlphaFoldDB" id="A0A090ANF1"/>
<dbReference type="Proteomes" id="UP000031623">
    <property type="component" value="Chromosome"/>
</dbReference>
<protein>
    <submittedName>
        <fullName evidence="3">Transcriptional regulator protein</fullName>
    </submittedName>
</protein>
<dbReference type="KEGG" id="tig:THII_2588"/>
<feature type="domain" description="HTH cro/C1-type" evidence="2">
    <location>
        <begin position="21"/>
        <end position="70"/>
    </location>
</feature>
<proteinExistence type="predicted"/>
<evidence type="ECO:0000313" key="4">
    <source>
        <dbReference type="Proteomes" id="UP000031623"/>
    </source>
</evidence>
<dbReference type="NCBIfam" id="TIGR02607">
    <property type="entry name" value="antidote_HigA"/>
    <property type="match status" value="1"/>
</dbReference>
<keyword evidence="1" id="KW-0238">DNA-binding</keyword>
<reference evidence="3 4" key="1">
    <citation type="journal article" date="2014" name="ISME J.">
        <title>Ecophysiology of Thioploca ingrica as revealed by the complete genome sequence supplemented with proteomic evidence.</title>
        <authorList>
            <person name="Kojima H."/>
            <person name="Ogura Y."/>
            <person name="Yamamoto N."/>
            <person name="Togashi T."/>
            <person name="Mori H."/>
            <person name="Watanabe T."/>
            <person name="Nemoto F."/>
            <person name="Kurokawa K."/>
            <person name="Hayashi T."/>
            <person name="Fukui M."/>
        </authorList>
    </citation>
    <scope>NUCLEOTIDE SEQUENCE [LARGE SCALE GENOMIC DNA]</scope>
</reference>
<dbReference type="PROSITE" id="PS50943">
    <property type="entry name" value="HTH_CROC1"/>
    <property type="match status" value="1"/>
</dbReference>
<dbReference type="PANTHER" id="PTHR36924">
    <property type="entry name" value="ANTITOXIN HIGA-1"/>
    <property type="match status" value="1"/>
</dbReference>
<accession>A0A090ANF1</accession>
<dbReference type="InterPro" id="IPR013430">
    <property type="entry name" value="Toxin_antidote_HigA"/>
</dbReference>